<name>A0ACB8BWS0_9AGAM</name>
<comment type="caution">
    <text evidence="1">The sequence shown here is derived from an EMBL/GenBank/DDBJ whole genome shotgun (WGS) entry which is preliminary data.</text>
</comment>
<keyword evidence="2" id="KW-1185">Reference proteome</keyword>
<organism evidence="1 2">
    <name type="scientific">Leucogyrophana mollusca</name>
    <dbReference type="NCBI Taxonomy" id="85980"/>
    <lineage>
        <taxon>Eukaryota</taxon>
        <taxon>Fungi</taxon>
        <taxon>Dikarya</taxon>
        <taxon>Basidiomycota</taxon>
        <taxon>Agaricomycotina</taxon>
        <taxon>Agaricomycetes</taxon>
        <taxon>Agaricomycetidae</taxon>
        <taxon>Boletales</taxon>
        <taxon>Boletales incertae sedis</taxon>
        <taxon>Leucogyrophana</taxon>
    </lineage>
</organism>
<dbReference type="EMBL" id="MU266332">
    <property type="protein sequence ID" value="KAH7930411.1"/>
    <property type="molecule type" value="Genomic_DNA"/>
</dbReference>
<evidence type="ECO:0000313" key="1">
    <source>
        <dbReference type="EMBL" id="KAH7930411.1"/>
    </source>
</evidence>
<protein>
    <submittedName>
        <fullName evidence="1">Uncharacterized protein</fullName>
    </submittedName>
</protein>
<reference evidence="1" key="1">
    <citation type="journal article" date="2021" name="New Phytol.">
        <title>Evolutionary innovations through gain and loss of genes in the ectomycorrhizal Boletales.</title>
        <authorList>
            <person name="Wu G."/>
            <person name="Miyauchi S."/>
            <person name="Morin E."/>
            <person name="Kuo A."/>
            <person name="Drula E."/>
            <person name="Varga T."/>
            <person name="Kohler A."/>
            <person name="Feng B."/>
            <person name="Cao Y."/>
            <person name="Lipzen A."/>
            <person name="Daum C."/>
            <person name="Hundley H."/>
            <person name="Pangilinan J."/>
            <person name="Johnson J."/>
            <person name="Barry K."/>
            <person name="LaButti K."/>
            <person name="Ng V."/>
            <person name="Ahrendt S."/>
            <person name="Min B."/>
            <person name="Choi I.G."/>
            <person name="Park H."/>
            <person name="Plett J.M."/>
            <person name="Magnuson J."/>
            <person name="Spatafora J.W."/>
            <person name="Nagy L.G."/>
            <person name="Henrissat B."/>
            <person name="Grigoriev I.V."/>
            <person name="Yang Z.L."/>
            <person name="Xu J."/>
            <person name="Martin F.M."/>
        </authorList>
    </citation>
    <scope>NUCLEOTIDE SEQUENCE</scope>
    <source>
        <strain evidence="1">KUC20120723A-06</strain>
    </source>
</reference>
<gene>
    <name evidence="1" type="ORF">BV22DRAFT_62695</name>
</gene>
<evidence type="ECO:0000313" key="2">
    <source>
        <dbReference type="Proteomes" id="UP000790709"/>
    </source>
</evidence>
<proteinExistence type="predicted"/>
<sequence length="295" mass="29732">MSNTIKQGAIFNVEEPKGAERVQYETTAAGAQADAPNSRVSREVEENANQAKEAAEKAALAAQGMGSDMTGEGLTPLNTLQSQAAKTTNAAVAEGQRDVHAVKDTGASYLDQAKSIAGDVYASAQGSTRGQSDTKPEPIGSSTGVSAPGTTTHDTSVSDAFAALQATGASAIGTTQQYLASAQAVIQPHVETARTTLEPHVAGAKAAVQPHVEKAKETAQGYLGMGIGSKASDAVTPPAEFTNGTGIPPGSYTGGETGRSTTGTDVPLSGQDAAASPFRSTAVADDQGKIQSNVA</sequence>
<dbReference type="Proteomes" id="UP000790709">
    <property type="component" value="Unassembled WGS sequence"/>
</dbReference>
<accession>A0ACB8BWS0</accession>